<dbReference type="PROSITE" id="PS50059">
    <property type="entry name" value="FKBP_PPIASE"/>
    <property type="match status" value="1"/>
</dbReference>
<evidence type="ECO:0000256" key="9">
    <source>
        <dbReference type="ARBA" id="ARBA00023235"/>
    </source>
</evidence>
<feature type="region of interest" description="Disordered" evidence="11">
    <location>
        <begin position="133"/>
        <end position="162"/>
    </location>
</feature>
<keyword evidence="15" id="KW-1185">Reference proteome</keyword>
<comment type="catalytic activity">
    <reaction evidence="1 10">
        <text>[protein]-peptidylproline (omega=180) = [protein]-peptidylproline (omega=0)</text>
        <dbReference type="Rhea" id="RHEA:16237"/>
        <dbReference type="Rhea" id="RHEA-COMP:10747"/>
        <dbReference type="Rhea" id="RHEA-COMP:10748"/>
        <dbReference type="ChEBI" id="CHEBI:83833"/>
        <dbReference type="ChEBI" id="CHEBI:83834"/>
        <dbReference type="EC" id="5.2.1.8"/>
    </reaction>
</comment>
<protein>
    <recommendedName>
        <fullName evidence="2 10">peptidylprolyl isomerase</fullName>
        <ecNumber evidence="2 10">5.2.1.8</ecNumber>
    </recommendedName>
</protein>
<evidence type="ECO:0000256" key="6">
    <source>
        <dbReference type="ARBA" id="ARBA00022837"/>
    </source>
</evidence>
<keyword evidence="6" id="KW-0106">Calcium</keyword>
<dbReference type="InterPro" id="IPR002048">
    <property type="entry name" value="EF_hand_dom"/>
</dbReference>
<reference evidence="14 15" key="1">
    <citation type="submission" date="2022-12" db="EMBL/GenBank/DDBJ databases">
        <title>Chromosome-level genome of Tegillarca granosa.</title>
        <authorList>
            <person name="Kim J."/>
        </authorList>
    </citation>
    <scope>NUCLEOTIDE SEQUENCE [LARGE SCALE GENOMIC DNA]</scope>
    <source>
        <strain evidence="14">Teg-2019</strain>
        <tissue evidence="14">Adductor muscle</tissue>
    </source>
</reference>
<keyword evidence="7 10" id="KW-0697">Rotamase</keyword>
<dbReference type="InterPro" id="IPR011992">
    <property type="entry name" value="EF-hand-dom_pair"/>
</dbReference>
<dbReference type="CDD" id="cd00051">
    <property type="entry name" value="EFh"/>
    <property type="match status" value="1"/>
</dbReference>
<evidence type="ECO:0000259" key="12">
    <source>
        <dbReference type="PROSITE" id="PS50059"/>
    </source>
</evidence>
<evidence type="ECO:0000256" key="11">
    <source>
        <dbReference type="SAM" id="MobiDB-lite"/>
    </source>
</evidence>
<dbReference type="Gene3D" id="3.10.50.40">
    <property type="match status" value="1"/>
</dbReference>
<dbReference type="EMBL" id="JARBDR010000141">
    <property type="protein sequence ID" value="KAJ8320757.1"/>
    <property type="molecule type" value="Genomic_DNA"/>
</dbReference>
<dbReference type="Pfam" id="PF00254">
    <property type="entry name" value="FKBP_C"/>
    <property type="match status" value="1"/>
</dbReference>
<proteinExistence type="predicted"/>
<feature type="domain" description="EF-hand" evidence="13">
    <location>
        <begin position="84"/>
        <end position="113"/>
    </location>
</feature>
<evidence type="ECO:0000256" key="3">
    <source>
        <dbReference type="ARBA" id="ARBA00022729"/>
    </source>
</evidence>
<keyword evidence="9 10" id="KW-0413">Isomerase</keyword>
<dbReference type="PANTHER" id="PTHR46222">
    <property type="entry name" value="PEPTIDYL-PROLYL CIS-TRANS ISOMERASE FKBP7/14"/>
    <property type="match status" value="1"/>
</dbReference>
<feature type="domain" description="PPIase FKBP-type" evidence="12">
    <location>
        <begin position="1"/>
        <end position="78"/>
    </location>
</feature>
<dbReference type="PROSITE" id="PS00018">
    <property type="entry name" value="EF_HAND_1"/>
    <property type="match status" value="1"/>
</dbReference>
<evidence type="ECO:0000256" key="4">
    <source>
        <dbReference type="ARBA" id="ARBA00022737"/>
    </source>
</evidence>
<evidence type="ECO:0000256" key="2">
    <source>
        <dbReference type="ARBA" id="ARBA00013194"/>
    </source>
</evidence>
<keyword evidence="3" id="KW-0732">Signal</keyword>
<feature type="compositionally biased region" description="Basic and acidic residues" evidence="11">
    <location>
        <begin position="135"/>
        <end position="146"/>
    </location>
</feature>
<dbReference type="InterPro" id="IPR052273">
    <property type="entry name" value="PPIase_FKBP"/>
</dbReference>
<dbReference type="Pfam" id="PF13499">
    <property type="entry name" value="EF-hand_7"/>
    <property type="match status" value="1"/>
</dbReference>
<dbReference type="EC" id="5.2.1.8" evidence="2 10"/>
<dbReference type="SUPFAM" id="SSF54534">
    <property type="entry name" value="FKBP-like"/>
    <property type="match status" value="1"/>
</dbReference>
<keyword evidence="5" id="KW-0256">Endoplasmic reticulum</keyword>
<keyword evidence="4" id="KW-0677">Repeat</keyword>
<organism evidence="14 15">
    <name type="scientific">Tegillarca granosa</name>
    <name type="common">Malaysian cockle</name>
    <name type="synonym">Anadara granosa</name>
    <dbReference type="NCBI Taxonomy" id="220873"/>
    <lineage>
        <taxon>Eukaryota</taxon>
        <taxon>Metazoa</taxon>
        <taxon>Spiralia</taxon>
        <taxon>Lophotrochozoa</taxon>
        <taxon>Mollusca</taxon>
        <taxon>Bivalvia</taxon>
        <taxon>Autobranchia</taxon>
        <taxon>Pteriomorphia</taxon>
        <taxon>Arcoida</taxon>
        <taxon>Arcoidea</taxon>
        <taxon>Arcidae</taxon>
        <taxon>Tegillarca</taxon>
    </lineage>
</organism>
<name>A0ABQ9FXM3_TEGGR</name>
<evidence type="ECO:0000256" key="10">
    <source>
        <dbReference type="PROSITE-ProRule" id="PRU00277"/>
    </source>
</evidence>
<dbReference type="SUPFAM" id="SSF47473">
    <property type="entry name" value="EF-hand"/>
    <property type="match status" value="1"/>
</dbReference>
<evidence type="ECO:0000256" key="7">
    <source>
        <dbReference type="ARBA" id="ARBA00023110"/>
    </source>
</evidence>
<sequence>MEPNSILRKLDRPGRPPITFQLGTGQVIPGWEQGLLDMCIGERRKLHIPSHLAYGKTGAGVIPPDTDLIFETEIVTLIDGPPPMNVFRMIDVDRDNYITIEEAALYLSHQAIAQRVPNEIAVQQNKAQLQQLFGTDDKDRDGRVSYEEFSGPKVDPPQHDEL</sequence>
<keyword evidence="8" id="KW-0325">Glycoprotein</keyword>
<evidence type="ECO:0000256" key="8">
    <source>
        <dbReference type="ARBA" id="ARBA00023180"/>
    </source>
</evidence>
<dbReference type="InterPro" id="IPR018247">
    <property type="entry name" value="EF_Hand_1_Ca_BS"/>
</dbReference>
<evidence type="ECO:0000313" key="15">
    <source>
        <dbReference type="Proteomes" id="UP001217089"/>
    </source>
</evidence>
<evidence type="ECO:0000256" key="1">
    <source>
        <dbReference type="ARBA" id="ARBA00000971"/>
    </source>
</evidence>
<evidence type="ECO:0000313" key="14">
    <source>
        <dbReference type="EMBL" id="KAJ8320757.1"/>
    </source>
</evidence>
<comment type="caution">
    <text evidence="14">The sequence shown here is derived from an EMBL/GenBank/DDBJ whole genome shotgun (WGS) entry which is preliminary data.</text>
</comment>
<accession>A0ABQ9FXM3</accession>
<dbReference type="InterPro" id="IPR001179">
    <property type="entry name" value="PPIase_FKBP_dom"/>
</dbReference>
<gene>
    <name evidence="14" type="ORF">KUTeg_002344</name>
</gene>
<evidence type="ECO:0000259" key="13">
    <source>
        <dbReference type="PROSITE" id="PS50222"/>
    </source>
</evidence>
<dbReference type="PROSITE" id="PS50222">
    <property type="entry name" value="EF_HAND_2"/>
    <property type="match status" value="1"/>
</dbReference>
<dbReference type="Gene3D" id="1.10.238.10">
    <property type="entry name" value="EF-hand"/>
    <property type="match status" value="1"/>
</dbReference>
<dbReference type="Proteomes" id="UP001217089">
    <property type="component" value="Unassembled WGS sequence"/>
</dbReference>
<dbReference type="InterPro" id="IPR046357">
    <property type="entry name" value="PPIase_dom_sf"/>
</dbReference>
<dbReference type="PANTHER" id="PTHR46222:SF3">
    <property type="entry name" value="PEPTIDYLPROLYL ISOMERASE"/>
    <property type="match status" value="1"/>
</dbReference>
<evidence type="ECO:0000256" key="5">
    <source>
        <dbReference type="ARBA" id="ARBA00022824"/>
    </source>
</evidence>